<dbReference type="EMBL" id="LKAJ02000001">
    <property type="protein sequence ID" value="MCS5710065.1"/>
    <property type="molecule type" value="Genomic_DNA"/>
</dbReference>
<dbReference type="Proteomes" id="UP000051497">
    <property type="component" value="Unassembled WGS sequence"/>
</dbReference>
<accession>A0A0Q9YJX9</accession>
<gene>
    <name evidence="3" type="ORF">HT99x_001345</name>
    <name evidence="2" type="ORF">HT99x_01901</name>
</gene>
<reference evidence="3" key="2">
    <citation type="journal article" date="2016" name="Genome Announc.">
        <title>Draft Genome Sequences of Two Novel Amoeba-Resistant Intranuclear Bacteria, 'Candidatus Berkiella cookevillensis' and 'Candidatus Berkiella aquae'.</title>
        <authorList>
            <person name="Mehari Y.T."/>
            <person name="Arivett B.A."/>
            <person name="Farone A.L."/>
            <person name="Gunderson J.H."/>
            <person name="Farone M.B."/>
        </authorList>
    </citation>
    <scope>NUCLEOTIDE SEQUENCE</scope>
    <source>
        <strain evidence="3">HT99</strain>
    </source>
</reference>
<dbReference type="AlphaFoldDB" id="A0A0Q9YJX9"/>
<reference evidence="3" key="3">
    <citation type="submission" date="2021-06" db="EMBL/GenBank/DDBJ databases">
        <title>Genomic Description and Analysis of Intracellular Bacteria, Candidatus Berkiella cookevillensis and Candidatus Berkiella aquae.</title>
        <authorList>
            <person name="Kidane D.T."/>
            <person name="Mehari Y.T."/>
            <person name="Rice F.C."/>
            <person name="Arivett B.A."/>
            <person name="Farone A.L."/>
            <person name="Berk S.G."/>
            <person name="Farone M.B."/>
        </authorList>
    </citation>
    <scope>NUCLEOTIDE SEQUENCE</scope>
    <source>
        <strain evidence="3">HT99</strain>
    </source>
</reference>
<evidence type="ECO:0000313" key="4">
    <source>
        <dbReference type="Proteomes" id="UP000051497"/>
    </source>
</evidence>
<proteinExistence type="predicted"/>
<evidence type="ECO:0000256" key="1">
    <source>
        <dbReference type="SAM" id="MobiDB-lite"/>
    </source>
</evidence>
<keyword evidence="4" id="KW-1185">Reference proteome</keyword>
<organism evidence="2">
    <name type="scientific">Candidatus Berkiella aquae</name>
    <dbReference type="NCBI Taxonomy" id="295108"/>
    <lineage>
        <taxon>Bacteria</taxon>
        <taxon>Pseudomonadati</taxon>
        <taxon>Pseudomonadota</taxon>
        <taxon>Gammaproteobacteria</taxon>
        <taxon>Candidatus Berkiellales</taxon>
        <taxon>Candidatus Berkiellaceae</taxon>
        <taxon>Candidatus Berkiella</taxon>
    </lineage>
</organism>
<evidence type="ECO:0000313" key="3">
    <source>
        <dbReference type="EMBL" id="MCS5710065.1"/>
    </source>
</evidence>
<protein>
    <submittedName>
        <fullName evidence="2">Uncharacterized protein</fullName>
    </submittedName>
</protein>
<name>A0A0Q9YJX9_9GAMM</name>
<comment type="caution">
    <text evidence="2">The sequence shown here is derived from an EMBL/GenBank/DDBJ whole genome shotgun (WGS) entry which is preliminary data.</text>
</comment>
<feature type="region of interest" description="Disordered" evidence="1">
    <location>
        <begin position="133"/>
        <end position="169"/>
    </location>
</feature>
<dbReference type="EMBL" id="LKAJ01000007">
    <property type="protein sequence ID" value="KRG20981.1"/>
    <property type="molecule type" value="Genomic_DNA"/>
</dbReference>
<reference evidence="2" key="1">
    <citation type="submission" date="2015-09" db="EMBL/GenBank/DDBJ databases">
        <title>Draft Genome Sequences of Two Novel Amoeba-resistant Intranuclear Bacteria, Candidatus Berkiella cookevillensis and Candidatus Berkiella aquae.</title>
        <authorList>
            <person name="Mehari Y.T."/>
            <person name="Arivett B.A."/>
            <person name="Farone A.L."/>
            <person name="Gunderson J.H."/>
            <person name="Farone M.B."/>
        </authorList>
    </citation>
    <scope>NUCLEOTIDE SEQUENCE [LARGE SCALE GENOMIC DNA]</scope>
    <source>
        <strain evidence="2">HT99</strain>
    </source>
</reference>
<dbReference type="RefSeq" id="WP_075066524.1">
    <property type="nucleotide sequence ID" value="NZ_LKAJ02000001.1"/>
</dbReference>
<evidence type="ECO:0000313" key="2">
    <source>
        <dbReference type="EMBL" id="KRG20981.1"/>
    </source>
</evidence>
<sequence>MNLHAKLPFDPFNVMKNAFPGFHMPTLENDPYHPYATFNQEWLQNYQAIQQHFWQGWWDWLTWQQWSLQQAAHENARWFTHCMELRQQPQTLYRYTRMNWQKPYLGMNAQMLTSARILTQLWTDTFKAWQHQASSHAMSPEPRSKQELTTKPAFKPTAAKQSPHQKRKH</sequence>